<evidence type="ECO:0000256" key="3">
    <source>
        <dbReference type="PROSITE-ProRule" id="PRU00175"/>
    </source>
</evidence>
<dbReference type="EMBL" id="JAGRRH010000001">
    <property type="protein sequence ID" value="KAG7374932.1"/>
    <property type="molecule type" value="Genomic_DNA"/>
</dbReference>
<evidence type="ECO:0000313" key="8">
    <source>
        <dbReference type="EMBL" id="KAG7374932.1"/>
    </source>
</evidence>
<dbReference type="InterPro" id="IPR000608">
    <property type="entry name" value="UBC"/>
</dbReference>
<dbReference type="AlphaFoldDB" id="A0A9K3M6K2"/>
<organism evidence="8 9">
    <name type="scientific">Nitzschia inconspicua</name>
    <dbReference type="NCBI Taxonomy" id="303405"/>
    <lineage>
        <taxon>Eukaryota</taxon>
        <taxon>Sar</taxon>
        <taxon>Stramenopiles</taxon>
        <taxon>Ochrophyta</taxon>
        <taxon>Bacillariophyta</taxon>
        <taxon>Bacillariophyceae</taxon>
        <taxon>Bacillariophycidae</taxon>
        <taxon>Bacillariales</taxon>
        <taxon>Bacillariaceae</taxon>
        <taxon>Nitzschia</taxon>
    </lineage>
</organism>
<dbReference type="Pfam" id="PF13639">
    <property type="entry name" value="zf-RING_2"/>
    <property type="match status" value="1"/>
</dbReference>
<dbReference type="SMART" id="SM00212">
    <property type="entry name" value="UBCc"/>
    <property type="match status" value="1"/>
</dbReference>
<dbReference type="PROSITE" id="PS50033">
    <property type="entry name" value="UBX"/>
    <property type="match status" value="1"/>
</dbReference>
<dbReference type="Pfam" id="PF09409">
    <property type="entry name" value="PUB"/>
    <property type="match status" value="1"/>
</dbReference>
<evidence type="ECO:0000313" key="9">
    <source>
        <dbReference type="Proteomes" id="UP000693970"/>
    </source>
</evidence>
<feature type="region of interest" description="Disordered" evidence="4">
    <location>
        <begin position="294"/>
        <end position="329"/>
    </location>
</feature>
<dbReference type="CDD" id="cd09212">
    <property type="entry name" value="PUB"/>
    <property type="match status" value="1"/>
</dbReference>
<dbReference type="OrthoDB" id="47801at2759"/>
<evidence type="ECO:0000256" key="1">
    <source>
        <dbReference type="ARBA" id="ARBA00022679"/>
    </source>
</evidence>
<dbReference type="InterPro" id="IPR001841">
    <property type="entry name" value="Znf_RING"/>
</dbReference>
<accession>A0A9K3M6K2</accession>
<keyword evidence="3" id="KW-0479">Metal-binding</keyword>
<proteinExistence type="predicted"/>
<dbReference type="PROSITE" id="PS50127">
    <property type="entry name" value="UBC_2"/>
    <property type="match status" value="1"/>
</dbReference>
<feature type="region of interest" description="Disordered" evidence="4">
    <location>
        <begin position="365"/>
        <end position="386"/>
    </location>
</feature>
<dbReference type="Pfam" id="PF00179">
    <property type="entry name" value="UQ_con"/>
    <property type="match status" value="1"/>
</dbReference>
<dbReference type="SMART" id="SM00166">
    <property type="entry name" value="UBX"/>
    <property type="match status" value="1"/>
</dbReference>
<dbReference type="GO" id="GO:0016740">
    <property type="term" value="F:transferase activity"/>
    <property type="evidence" value="ECO:0007669"/>
    <property type="project" value="UniProtKB-KW"/>
</dbReference>
<keyword evidence="9" id="KW-1185">Reference proteome</keyword>
<comment type="caution">
    <text evidence="8">The sequence shown here is derived from an EMBL/GenBank/DDBJ whole genome shotgun (WGS) entry which is preliminary data.</text>
</comment>
<evidence type="ECO:0000256" key="4">
    <source>
        <dbReference type="SAM" id="MobiDB-lite"/>
    </source>
</evidence>
<dbReference type="CDD" id="cd01767">
    <property type="entry name" value="UBX"/>
    <property type="match status" value="1"/>
</dbReference>
<name>A0A9K3M6K2_9STRA</name>
<gene>
    <name evidence="8" type="ORF">IV203_014027</name>
</gene>
<sequence>MYSSTAAVFASPSLTAALTIIQTSLVLENTAETAVSSSKILLKILQNLVMPPTDDGRHRRLRLTNKTIARNIVNVKGAMELLSLVGFEKDGQEHIYLKNKAAPADASKDEMSLLALGKSQTDLIQGCCLELDQVVAELEQGMTQRNQRKAEAVVAEAPTDRKNTSGYSSSTLKEAEYKARIEKIAREKADKKKQKEHALRIWNENAKERKEIEMRKEAVRRKQLHTVQDEADSEASPFVVIRKAKKKDENEPLGRLPKPFAPTKHEEYGNQQLLSSAAAVRAKQVAGLLQQNACKPAAVERKSRPKSRLVTDNVDEDTRKPSSAMPLKENVIANVLEDIGDGATTSLKSPPSYSGKSIVDDAKMPARSDAAASNNGHSPTSDEEWQRFLNSTPRCAPQEGIRATSSFNTEGTNSEVSSSTTLSSKCLKRLLAELNALENDLPSYPRASIWIRFDEDSPQYLRVLMSAPLPGPSPYSGGVFTFDVFIPPTYPQDPPLVSLLTTGGGTVRFGPNLYACGKVCLSLLGTWDGPKWSPKHSTLLQVLVSIQGLILGVEHPYFLEPGHGGWEGSVKEGKFRFTGHTLSGKTVTQELGLPPEVVRYDDYVRVGTVKYAMLQAIQTSLDPSNSSNKWLCPFSNIIQAHFYFNQSEILSQVRSWTCDGLCGRNRIEMTQNGETSLQIDTLETTLIPKLERLLGQTKISVDFEKPTSVCRPTIVASGGVKDETQMAPVKRCIVSSAASLSDTEGKFVANKKPKLLQKELDGQQDPEELIKQAIEAGDVIRAADIQKQLIALNIKAQDADEGSGETDSLAVLGGNVHMETTDNSAVESQQNTLTSPAIVQGLGKTVFAPPGWMDKKGIVSHAHHWGCGYHLGAATASPVARALFPNSSAGYEETSKKQAIARDRICRLRIRLPNDKSIVKDFDMDDTLSDVYATLTPLVEPGMPVCSRGERSIAGSSPIVRGTFSQPLSSAGFTLLLPRPKREFSLEIHGTKTLENLNLVPSATLTVMKCQDRGVVYRGELESRLREAQGDAIDVDGLTYEGLVELTERVGTASPTNGASFVSLTVEELESNSEKVSAADYLASLDELVGEDARACPICLGNYDASDSTVSVRTLTKCHHHFHTACLETWLTNKSSCPLCKTSVCDRV</sequence>
<evidence type="ECO:0000259" key="7">
    <source>
        <dbReference type="PROSITE" id="PS50127"/>
    </source>
</evidence>
<keyword evidence="3" id="KW-0863">Zinc-finger</keyword>
<keyword evidence="3" id="KW-0862">Zinc</keyword>
<dbReference type="Proteomes" id="UP000693970">
    <property type="component" value="Unassembled WGS sequence"/>
</dbReference>
<keyword evidence="1" id="KW-0808">Transferase</keyword>
<feature type="domain" description="UBX" evidence="5">
    <location>
        <begin position="901"/>
        <end position="1007"/>
    </location>
</feature>
<reference evidence="8" key="1">
    <citation type="journal article" date="2021" name="Sci. Rep.">
        <title>Diploid genomic architecture of Nitzschia inconspicua, an elite biomass production diatom.</title>
        <authorList>
            <person name="Oliver A."/>
            <person name="Podell S."/>
            <person name="Pinowska A."/>
            <person name="Traller J.C."/>
            <person name="Smith S.R."/>
            <person name="McClure R."/>
            <person name="Beliaev A."/>
            <person name="Bohutskyi P."/>
            <person name="Hill E.A."/>
            <person name="Rabines A."/>
            <person name="Zheng H."/>
            <person name="Allen L.Z."/>
            <person name="Kuo A."/>
            <person name="Grigoriev I.V."/>
            <person name="Allen A.E."/>
            <person name="Hazlebeck D."/>
            <person name="Allen E.E."/>
        </authorList>
    </citation>
    <scope>NUCLEOTIDE SEQUENCE</scope>
    <source>
        <strain evidence="8">Hildebrandi</strain>
    </source>
</reference>
<evidence type="ECO:0000259" key="5">
    <source>
        <dbReference type="PROSITE" id="PS50033"/>
    </source>
</evidence>
<dbReference type="GO" id="GO:0008270">
    <property type="term" value="F:zinc ion binding"/>
    <property type="evidence" value="ECO:0007669"/>
    <property type="project" value="UniProtKB-KW"/>
</dbReference>
<dbReference type="Pfam" id="PF00789">
    <property type="entry name" value="UBX"/>
    <property type="match status" value="1"/>
</dbReference>
<dbReference type="PROSITE" id="PS50089">
    <property type="entry name" value="ZF_RING_2"/>
    <property type="match status" value="1"/>
</dbReference>
<reference evidence="8" key="2">
    <citation type="submission" date="2021-04" db="EMBL/GenBank/DDBJ databases">
        <authorList>
            <person name="Podell S."/>
        </authorList>
    </citation>
    <scope>NUCLEOTIDE SEQUENCE</scope>
    <source>
        <strain evidence="8">Hildebrandi</strain>
    </source>
</reference>
<evidence type="ECO:0000256" key="2">
    <source>
        <dbReference type="ARBA" id="ARBA00022786"/>
    </source>
</evidence>
<feature type="domain" description="UBC core" evidence="7">
    <location>
        <begin position="425"/>
        <end position="588"/>
    </location>
</feature>
<dbReference type="SMART" id="SM00580">
    <property type="entry name" value="PUG"/>
    <property type="match status" value="1"/>
</dbReference>
<keyword evidence="2" id="KW-0833">Ubl conjugation pathway</keyword>
<evidence type="ECO:0000259" key="6">
    <source>
        <dbReference type="PROSITE" id="PS50089"/>
    </source>
</evidence>
<feature type="domain" description="RING-type" evidence="6">
    <location>
        <begin position="1096"/>
        <end position="1141"/>
    </location>
</feature>
<dbReference type="InterPro" id="IPR018997">
    <property type="entry name" value="PUB_domain"/>
</dbReference>
<dbReference type="SMART" id="SM00184">
    <property type="entry name" value="RING"/>
    <property type="match status" value="1"/>
</dbReference>
<dbReference type="PANTHER" id="PTHR46116">
    <property type="entry name" value="(E3-INDEPENDENT) E2 UBIQUITIN-CONJUGATING ENZYME"/>
    <property type="match status" value="1"/>
</dbReference>
<feature type="region of interest" description="Disordered" evidence="4">
    <location>
        <begin position="149"/>
        <end position="171"/>
    </location>
</feature>
<protein>
    <submittedName>
        <fullName evidence="8">Ubiquitin-conjugating enzyme</fullName>
    </submittedName>
</protein>
<dbReference type="InterPro" id="IPR001012">
    <property type="entry name" value="UBX_dom"/>
</dbReference>
<dbReference type="PANTHER" id="PTHR46116:SF39">
    <property type="entry name" value="BACULOVIRAL IAP REPEAT-CONTAINING PROTEIN 6"/>
    <property type="match status" value="1"/>
</dbReference>